<reference evidence="1 2" key="1">
    <citation type="journal article" date="2006" name="J. Bacteriol.">
        <title>Comparative genomic analysis of three strains of Ehrlichia ruminantium reveals an active process of genome size plasticity.</title>
        <authorList>
            <person name="Frutos R."/>
            <person name="Viari A."/>
            <person name="Ferraz C."/>
            <person name="Morgat A."/>
            <person name="Eychenie S."/>
            <person name="Kandassami Y."/>
            <person name="Chantal I."/>
            <person name="Bensaid A."/>
            <person name="Coissac E."/>
            <person name="Vachiery N."/>
            <person name="Demaille J."/>
            <person name="Martinez D."/>
        </authorList>
    </citation>
    <scope>NUCLEOTIDE SEQUENCE [LARGE SCALE GENOMIC DNA]</scope>
    <source>
        <strain evidence="1 2">Welgevonden</strain>
    </source>
</reference>
<dbReference type="HOGENOM" id="CLU_2751398_0_0_5"/>
<organism evidence="1 2">
    <name type="scientific">Ehrlichia ruminantium (strain Welgevonden)</name>
    <dbReference type="NCBI Taxonomy" id="254945"/>
    <lineage>
        <taxon>Bacteria</taxon>
        <taxon>Pseudomonadati</taxon>
        <taxon>Pseudomonadota</taxon>
        <taxon>Alphaproteobacteria</taxon>
        <taxon>Rickettsiales</taxon>
        <taxon>Anaplasmataceae</taxon>
        <taxon>Ehrlichia</taxon>
    </lineage>
</organism>
<dbReference type="Proteomes" id="UP000001021">
    <property type="component" value="Chromosome"/>
</dbReference>
<dbReference type="AlphaFoldDB" id="A0A0H3M6R9"/>
<dbReference type="EMBL" id="CR925678">
    <property type="protein sequence ID" value="CAI27317.1"/>
    <property type="molecule type" value="Genomic_DNA"/>
</dbReference>
<proteinExistence type="predicted"/>
<accession>A0A0H3M6R9</accession>
<dbReference type="KEGG" id="erw:ERWE_CDS_08230"/>
<keyword evidence="2" id="KW-1185">Reference proteome</keyword>
<sequence>MYSFNINSVPKSPKNCISNYILIIKKVHYISSNIENPLKNIAIQEIQTHTYVNISWKPIYFNYMLLEPYK</sequence>
<protein>
    <submittedName>
        <fullName evidence="1">Uncharacterized protein</fullName>
    </submittedName>
</protein>
<gene>
    <name evidence="1" type="ordered locus">ERWE_CDS_08230</name>
</gene>
<evidence type="ECO:0000313" key="1">
    <source>
        <dbReference type="EMBL" id="CAI27317.1"/>
    </source>
</evidence>
<evidence type="ECO:0000313" key="2">
    <source>
        <dbReference type="Proteomes" id="UP000001021"/>
    </source>
</evidence>
<name>A0A0H3M6R9_EHRRW</name>